<dbReference type="InterPro" id="IPR039994">
    <property type="entry name" value="NO66-like"/>
</dbReference>
<dbReference type="SUPFAM" id="SSF51197">
    <property type="entry name" value="Clavaminate synthase-like"/>
    <property type="match status" value="1"/>
</dbReference>
<dbReference type="PROSITE" id="PS51184">
    <property type="entry name" value="JMJC"/>
    <property type="match status" value="1"/>
</dbReference>
<feature type="domain" description="JmjC" evidence="4">
    <location>
        <begin position="100"/>
        <end position="246"/>
    </location>
</feature>
<gene>
    <name evidence="5" type="ORF">L1F33_11380</name>
</gene>
<keyword evidence="3" id="KW-0408">Iron</keyword>
<keyword evidence="6" id="KW-1185">Reference proteome</keyword>
<accession>A0ABY5T1M5</accession>
<evidence type="ECO:0000256" key="3">
    <source>
        <dbReference type="ARBA" id="ARBA00023004"/>
    </source>
</evidence>
<sequence>MNALEPFFAPVGVEKFRAEYFERRPLHLSAQTTSQRCSTVRWEDVLDWVDVLPKWRETGLQMIMDSRPVAREHFVVLRESGGGPALGPDSSLVAAMMNLGASLVLDGVEDIDVGLRRICSALASAFAGKAGVNVYCSRSGIQAFGSHCDPHEVFVVQCEGIKDWRIYENRAEAPTSARMDRDQSVIDRSKGAIAQQITMRPGDLLYIPRGFYHDAVARTERSLHLTFGVQPLYGLAVLDLVKELAMDDPVFRQNLPSGEHDPDGLRRQLTELCKKLPELINSPGFLEDIVVRQRTLAARPRAVATQGEPGHTWQRTDRWASIEQPSQGSVISFGGDRRSLLYLADAANWLLAASVFSDEQLHARFSHHPVRELDDLLAWFAKTGLVRRLD</sequence>
<dbReference type="Pfam" id="PF08007">
    <property type="entry name" value="JmjC_2"/>
    <property type="match status" value="1"/>
</dbReference>
<evidence type="ECO:0000259" key="4">
    <source>
        <dbReference type="PROSITE" id="PS51184"/>
    </source>
</evidence>
<dbReference type="RefSeq" id="WP_265558021.1">
    <property type="nucleotide sequence ID" value="NZ_CP092471.1"/>
</dbReference>
<proteinExistence type="predicted"/>
<dbReference type="Gene3D" id="2.60.120.650">
    <property type="entry name" value="Cupin"/>
    <property type="match status" value="1"/>
</dbReference>
<reference evidence="5" key="1">
    <citation type="submission" date="2022-02" db="EMBL/GenBank/DDBJ databases">
        <title>Qipengyuania spongiae sp. nov., isolated from marine sponge.</title>
        <authorList>
            <person name="Li Z."/>
            <person name="Zhang M."/>
        </authorList>
    </citation>
    <scope>NUCLEOTIDE SEQUENCE</scope>
    <source>
        <strain evidence="5">PHS-Z21</strain>
    </source>
</reference>
<dbReference type="InterPro" id="IPR003347">
    <property type="entry name" value="JmjC_dom"/>
</dbReference>
<dbReference type="PANTHER" id="PTHR13096">
    <property type="entry name" value="MINA53 MYC INDUCED NUCLEAR ANTIGEN"/>
    <property type="match status" value="1"/>
</dbReference>
<keyword evidence="2" id="KW-0479">Metal-binding</keyword>
<evidence type="ECO:0000313" key="5">
    <source>
        <dbReference type="EMBL" id="UVI38839.1"/>
    </source>
</evidence>
<protein>
    <submittedName>
        <fullName evidence="5">Cupin domain-containing protein</fullName>
    </submittedName>
</protein>
<dbReference type="Proteomes" id="UP001065265">
    <property type="component" value="Chromosome"/>
</dbReference>
<comment type="cofactor">
    <cofactor evidence="1">
        <name>Fe(2+)</name>
        <dbReference type="ChEBI" id="CHEBI:29033"/>
    </cofactor>
</comment>
<dbReference type="PANTHER" id="PTHR13096:SF8">
    <property type="entry name" value="RIBOSOMAL OXYGENASE 1"/>
    <property type="match status" value="1"/>
</dbReference>
<organism evidence="5 6">
    <name type="scientific">Qipengyuania spongiae</name>
    <dbReference type="NCBI Taxonomy" id="2909673"/>
    <lineage>
        <taxon>Bacteria</taxon>
        <taxon>Pseudomonadati</taxon>
        <taxon>Pseudomonadota</taxon>
        <taxon>Alphaproteobacteria</taxon>
        <taxon>Sphingomonadales</taxon>
        <taxon>Erythrobacteraceae</taxon>
        <taxon>Qipengyuania</taxon>
    </lineage>
</organism>
<dbReference type="EMBL" id="CP092471">
    <property type="protein sequence ID" value="UVI38839.1"/>
    <property type="molecule type" value="Genomic_DNA"/>
</dbReference>
<evidence type="ECO:0000313" key="6">
    <source>
        <dbReference type="Proteomes" id="UP001065265"/>
    </source>
</evidence>
<evidence type="ECO:0000256" key="2">
    <source>
        <dbReference type="ARBA" id="ARBA00022723"/>
    </source>
</evidence>
<evidence type="ECO:0000256" key="1">
    <source>
        <dbReference type="ARBA" id="ARBA00001954"/>
    </source>
</evidence>
<name>A0ABY5T1M5_9SPHN</name>